<sequence>MHKEKGLGLVRDIFNENNMNLLTGNVGIGHTRYPTHGGFGHGEIQPFWTEVPYGVALGHNGNLVNYKELAEEITGREKRYLNTTSDTEVLLHMFATALGQNGSAKSDKAFFEQICGAVKSVFDRTSGSFSVVAAIVGKGLIAFRDPHGIRPLSRGERKSDNGSVDHIFSSETTMFHSLEFEPKGNVEPGEVYYVSESGKVFSKKLVSEEFTPCIFEYVYFSRPDTMMNDVSVYRSRLRMGQNLAKRWIEKHPDVLPDIVIPAPSTANTAALSLAYELGVRYSEGLYKNPFIGRTFIMPGQAERKKSIRHKLVPQEIEIRDKKVMIVDDSIVRGNTSRQIVRMVRGMGAKEVYFVTACPPVKNPCFYGVDMPTRSELIAAQKSVDEIRTYIGVDILLYQEIPDLVEAVTRKGDHNIDRPCMACLDGWYVSGNVDEEKMSEMETMRLNDRNGE</sequence>
<dbReference type="InterPro" id="IPR029057">
    <property type="entry name" value="PRTase-like"/>
</dbReference>
<evidence type="ECO:0000256" key="6">
    <source>
        <dbReference type="ARBA" id="ARBA00022755"/>
    </source>
</evidence>
<dbReference type="SUPFAM" id="SSF56235">
    <property type="entry name" value="N-terminal nucleophile aminohydrolases (Ntn hydrolases)"/>
    <property type="match status" value="1"/>
</dbReference>
<evidence type="ECO:0000256" key="7">
    <source>
        <dbReference type="ARBA" id="ARBA00022962"/>
    </source>
</evidence>
<evidence type="ECO:0000256" key="2">
    <source>
        <dbReference type="ARBA" id="ARBA00010138"/>
    </source>
</evidence>
<keyword evidence="4" id="KW-0328">Glycosyltransferase</keyword>
<dbReference type="PANTHER" id="PTHR11907">
    <property type="entry name" value="AMIDOPHOSPHORIBOSYLTRANSFERASE"/>
    <property type="match status" value="1"/>
</dbReference>
<evidence type="ECO:0000256" key="3">
    <source>
        <dbReference type="ARBA" id="ARBA00011941"/>
    </source>
</evidence>
<accession>A0A381ZM18</accession>
<dbReference type="EMBL" id="UINC01021879">
    <property type="protein sequence ID" value="SVA90368.1"/>
    <property type="molecule type" value="Genomic_DNA"/>
</dbReference>
<dbReference type="PROSITE" id="PS51278">
    <property type="entry name" value="GATASE_TYPE_2"/>
    <property type="match status" value="1"/>
</dbReference>
<dbReference type="InterPro" id="IPR005854">
    <property type="entry name" value="PurF"/>
</dbReference>
<dbReference type="GO" id="GO:0009113">
    <property type="term" value="P:purine nucleobase biosynthetic process"/>
    <property type="evidence" value="ECO:0007669"/>
    <property type="project" value="InterPro"/>
</dbReference>
<dbReference type="EC" id="2.4.2.14" evidence="3"/>
<dbReference type="PIRSF" id="PIRSF000485">
    <property type="entry name" value="Amd_phspho_trans"/>
    <property type="match status" value="1"/>
</dbReference>
<dbReference type="AlphaFoldDB" id="A0A381ZM18"/>
<keyword evidence="5" id="KW-0808">Transferase</keyword>
<gene>
    <name evidence="9" type="ORF">METZ01_LOCUS143222</name>
</gene>
<evidence type="ECO:0000259" key="8">
    <source>
        <dbReference type="PROSITE" id="PS51278"/>
    </source>
</evidence>
<dbReference type="Gene3D" id="3.40.50.2020">
    <property type="match status" value="1"/>
</dbReference>
<dbReference type="InterPro" id="IPR000836">
    <property type="entry name" value="PRTase_dom"/>
</dbReference>
<dbReference type="InterPro" id="IPR017932">
    <property type="entry name" value="GATase_2_dom"/>
</dbReference>
<keyword evidence="6" id="KW-0658">Purine biosynthesis</keyword>
<proteinExistence type="inferred from homology"/>
<comment type="pathway">
    <text evidence="1">Purine metabolism; IMP biosynthesis via de novo pathway; N(1)-(5-phospho-D-ribosyl)glycinamide from 5-phospho-alpha-D-ribose 1-diphosphate: step 1/2.</text>
</comment>
<dbReference type="Pfam" id="PF13522">
    <property type="entry name" value="GATase_6"/>
    <property type="match status" value="1"/>
</dbReference>
<dbReference type="CDD" id="cd06223">
    <property type="entry name" value="PRTases_typeI"/>
    <property type="match status" value="1"/>
</dbReference>
<dbReference type="Gene3D" id="3.60.20.10">
    <property type="entry name" value="Glutamine Phosphoribosylpyrophosphate, subunit 1, domain 1"/>
    <property type="match status" value="1"/>
</dbReference>
<dbReference type="UniPathway" id="UPA00074">
    <property type="reaction ID" value="UER00124"/>
</dbReference>
<dbReference type="NCBIfam" id="TIGR01134">
    <property type="entry name" value="purF"/>
    <property type="match status" value="1"/>
</dbReference>
<reference evidence="9" key="1">
    <citation type="submission" date="2018-05" db="EMBL/GenBank/DDBJ databases">
        <authorList>
            <person name="Lanie J.A."/>
            <person name="Ng W.-L."/>
            <person name="Kazmierczak K.M."/>
            <person name="Andrzejewski T.M."/>
            <person name="Davidsen T.M."/>
            <person name="Wayne K.J."/>
            <person name="Tettelin H."/>
            <person name="Glass J.I."/>
            <person name="Rusch D."/>
            <person name="Podicherti R."/>
            <person name="Tsui H.-C.T."/>
            <person name="Winkler M.E."/>
        </authorList>
    </citation>
    <scope>NUCLEOTIDE SEQUENCE</scope>
</reference>
<name>A0A381ZM18_9ZZZZ</name>
<comment type="similarity">
    <text evidence="2">In the C-terminal section; belongs to the purine/pyrimidine phosphoribosyltransferase family.</text>
</comment>
<dbReference type="GO" id="GO:0004044">
    <property type="term" value="F:amidophosphoribosyltransferase activity"/>
    <property type="evidence" value="ECO:0007669"/>
    <property type="project" value="UniProtKB-EC"/>
</dbReference>
<organism evidence="9">
    <name type="scientific">marine metagenome</name>
    <dbReference type="NCBI Taxonomy" id="408172"/>
    <lineage>
        <taxon>unclassified sequences</taxon>
        <taxon>metagenomes</taxon>
        <taxon>ecological metagenomes</taxon>
    </lineage>
</organism>
<dbReference type="GO" id="GO:0006189">
    <property type="term" value="P:'de novo' IMP biosynthetic process"/>
    <property type="evidence" value="ECO:0007669"/>
    <property type="project" value="UniProtKB-UniPathway"/>
</dbReference>
<evidence type="ECO:0000313" key="9">
    <source>
        <dbReference type="EMBL" id="SVA90368.1"/>
    </source>
</evidence>
<evidence type="ECO:0000256" key="1">
    <source>
        <dbReference type="ARBA" id="ARBA00005209"/>
    </source>
</evidence>
<evidence type="ECO:0000256" key="4">
    <source>
        <dbReference type="ARBA" id="ARBA00022676"/>
    </source>
</evidence>
<keyword evidence="7" id="KW-0315">Glutamine amidotransferase</keyword>
<dbReference type="InterPro" id="IPR029055">
    <property type="entry name" value="Ntn_hydrolases_N"/>
</dbReference>
<evidence type="ECO:0000256" key="5">
    <source>
        <dbReference type="ARBA" id="ARBA00022679"/>
    </source>
</evidence>
<protein>
    <recommendedName>
        <fullName evidence="3">amidophosphoribosyltransferase</fullName>
        <ecNumber evidence="3">2.4.2.14</ecNumber>
    </recommendedName>
</protein>
<feature type="domain" description="Glutamine amidotransferase type-2" evidence="8">
    <location>
        <begin position="1"/>
        <end position="197"/>
    </location>
</feature>
<dbReference type="SUPFAM" id="SSF53271">
    <property type="entry name" value="PRTase-like"/>
    <property type="match status" value="1"/>
</dbReference>